<reference evidence="2 3" key="1">
    <citation type="submission" date="2016-10" db="EMBL/GenBank/DDBJ databases">
        <authorList>
            <person name="de Groot N.N."/>
        </authorList>
    </citation>
    <scope>NUCLEOTIDE SEQUENCE [LARGE SCALE GENOMIC DNA]</scope>
    <source>
        <strain evidence="2 3">DSM 17794</strain>
    </source>
</reference>
<dbReference type="Proteomes" id="UP000199153">
    <property type="component" value="Unassembled WGS sequence"/>
</dbReference>
<evidence type="ECO:0000313" key="2">
    <source>
        <dbReference type="EMBL" id="SFN72715.1"/>
    </source>
</evidence>
<evidence type="ECO:0000313" key="3">
    <source>
        <dbReference type="Proteomes" id="UP000199153"/>
    </source>
</evidence>
<keyword evidence="1" id="KW-0812">Transmembrane</keyword>
<organism evidence="2 3">
    <name type="scientific">Salegentibacter flavus</name>
    <dbReference type="NCBI Taxonomy" id="287099"/>
    <lineage>
        <taxon>Bacteria</taxon>
        <taxon>Pseudomonadati</taxon>
        <taxon>Bacteroidota</taxon>
        <taxon>Flavobacteriia</taxon>
        <taxon>Flavobacteriales</taxon>
        <taxon>Flavobacteriaceae</taxon>
        <taxon>Salegentibacter</taxon>
    </lineage>
</organism>
<keyword evidence="1" id="KW-1133">Transmembrane helix</keyword>
<gene>
    <name evidence="2" type="ORF">SAMN05660413_02335</name>
</gene>
<protein>
    <submittedName>
        <fullName evidence="2">Uncharacterized protein</fullName>
    </submittedName>
</protein>
<evidence type="ECO:0000256" key="1">
    <source>
        <dbReference type="SAM" id="Phobius"/>
    </source>
</evidence>
<keyword evidence="3" id="KW-1185">Reference proteome</keyword>
<keyword evidence="1" id="KW-0472">Membrane</keyword>
<sequence>MRSDYLSLISKIIFFYSIFYVVMKIIAAVGGNAPYANLVLAVPYLAFATVGWVMVKKKSYHWAYVIAGAIVISLVRYFEQDWMIAIESYFGG</sequence>
<dbReference type="OrthoDB" id="1366637at2"/>
<proteinExistence type="predicted"/>
<name>A0A1I5BDC3_9FLAO</name>
<feature type="transmembrane region" description="Helical" evidence="1">
    <location>
        <begin position="12"/>
        <end position="29"/>
    </location>
</feature>
<accession>A0A1I5BDC3</accession>
<dbReference type="EMBL" id="FOVL01000014">
    <property type="protein sequence ID" value="SFN72715.1"/>
    <property type="molecule type" value="Genomic_DNA"/>
</dbReference>
<dbReference type="AlphaFoldDB" id="A0A1I5BDC3"/>
<dbReference type="STRING" id="287099.SAMN05660413_02335"/>
<dbReference type="RefSeq" id="WP_139220635.1">
    <property type="nucleotide sequence ID" value="NZ_FOVL01000014.1"/>
</dbReference>
<feature type="transmembrane region" description="Helical" evidence="1">
    <location>
        <begin position="35"/>
        <end position="55"/>
    </location>
</feature>
<feature type="transmembrane region" description="Helical" evidence="1">
    <location>
        <begin position="62"/>
        <end position="78"/>
    </location>
</feature>